<evidence type="ECO:0000256" key="9">
    <source>
        <dbReference type="ARBA" id="ARBA00023136"/>
    </source>
</evidence>
<dbReference type="InterPro" id="IPR045187">
    <property type="entry name" value="CcO_II"/>
</dbReference>
<dbReference type="PANTHER" id="PTHR22888">
    <property type="entry name" value="CYTOCHROME C OXIDASE, SUBUNIT II"/>
    <property type="match status" value="1"/>
</dbReference>
<evidence type="ECO:0000313" key="15">
    <source>
        <dbReference type="EMBL" id="MFC7332504.1"/>
    </source>
</evidence>
<comment type="similarity">
    <text evidence="2">Belongs to the cytochrome c oxidase subunit 2 family.</text>
</comment>
<evidence type="ECO:0000256" key="5">
    <source>
        <dbReference type="ARBA" id="ARBA00022723"/>
    </source>
</evidence>
<proteinExistence type="inferred from homology"/>
<dbReference type="Gene3D" id="2.60.40.420">
    <property type="entry name" value="Cupredoxins - blue copper proteins"/>
    <property type="match status" value="1"/>
</dbReference>
<dbReference type="Pfam" id="PF00116">
    <property type="entry name" value="COX2"/>
    <property type="match status" value="1"/>
</dbReference>
<dbReference type="RefSeq" id="WP_377356951.1">
    <property type="nucleotide sequence ID" value="NZ_JBHTCM010000006.1"/>
</dbReference>
<name>A0ABW2KR77_9PROT</name>
<keyword evidence="5 11" id="KW-0479">Metal-binding</keyword>
<keyword evidence="6" id="KW-0249">Electron transport</keyword>
<dbReference type="CDD" id="cd04213">
    <property type="entry name" value="CuRO_CcO_Caa3_II"/>
    <property type="match status" value="1"/>
</dbReference>
<evidence type="ECO:0000256" key="10">
    <source>
        <dbReference type="ARBA" id="ARBA00047816"/>
    </source>
</evidence>
<dbReference type="InterPro" id="IPR008972">
    <property type="entry name" value="Cupredoxin"/>
</dbReference>
<dbReference type="InterPro" id="IPR009056">
    <property type="entry name" value="Cyt_c-like_dom"/>
</dbReference>
<keyword evidence="4 11" id="KW-0349">Heme</keyword>
<comment type="subcellular location">
    <subcellularLocation>
        <location evidence="1">Membrane</location>
    </subcellularLocation>
</comment>
<dbReference type="PROSITE" id="PS51257">
    <property type="entry name" value="PROKAR_LIPOPROTEIN"/>
    <property type="match status" value="1"/>
</dbReference>
<keyword evidence="16" id="KW-1185">Reference proteome</keyword>
<dbReference type="Proteomes" id="UP001596456">
    <property type="component" value="Unassembled WGS sequence"/>
</dbReference>
<dbReference type="Pfam" id="PF00034">
    <property type="entry name" value="Cytochrom_C"/>
    <property type="match status" value="1"/>
</dbReference>
<comment type="catalytic activity">
    <reaction evidence="10">
        <text>4 Fe(II)-[cytochrome c] + O2 + 8 H(+)(in) = 4 Fe(III)-[cytochrome c] + 2 H2O + 4 H(+)(out)</text>
        <dbReference type="Rhea" id="RHEA:11436"/>
        <dbReference type="Rhea" id="RHEA-COMP:10350"/>
        <dbReference type="Rhea" id="RHEA-COMP:14399"/>
        <dbReference type="ChEBI" id="CHEBI:15377"/>
        <dbReference type="ChEBI" id="CHEBI:15378"/>
        <dbReference type="ChEBI" id="CHEBI:15379"/>
        <dbReference type="ChEBI" id="CHEBI:29033"/>
        <dbReference type="ChEBI" id="CHEBI:29034"/>
        <dbReference type="EC" id="7.1.1.9"/>
    </reaction>
</comment>
<evidence type="ECO:0000256" key="3">
    <source>
        <dbReference type="ARBA" id="ARBA00022448"/>
    </source>
</evidence>
<evidence type="ECO:0000256" key="7">
    <source>
        <dbReference type="ARBA" id="ARBA00023004"/>
    </source>
</evidence>
<dbReference type="InterPro" id="IPR001505">
    <property type="entry name" value="Copper_CuA"/>
</dbReference>
<dbReference type="EMBL" id="JBHTCM010000006">
    <property type="protein sequence ID" value="MFC7332504.1"/>
    <property type="molecule type" value="Genomic_DNA"/>
</dbReference>
<evidence type="ECO:0000256" key="12">
    <source>
        <dbReference type="SAM" id="Phobius"/>
    </source>
</evidence>
<evidence type="ECO:0000313" key="16">
    <source>
        <dbReference type="Proteomes" id="UP001596456"/>
    </source>
</evidence>
<feature type="domain" description="Cytochrome oxidase subunit II copper A binding" evidence="13">
    <location>
        <begin position="119"/>
        <end position="234"/>
    </location>
</feature>
<evidence type="ECO:0000256" key="6">
    <source>
        <dbReference type="ARBA" id="ARBA00022982"/>
    </source>
</evidence>
<keyword evidence="3" id="KW-0813">Transport</keyword>
<feature type="transmembrane region" description="Helical" evidence="12">
    <location>
        <begin position="84"/>
        <end position="106"/>
    </location>
</feature>
<evidence type="ECO:0000256" key="4">
    <source>
        <dbReference type="ARBA" id="ARBA00022617"/>
    </source>
</evidence>
<evidence type="ECO:0000256" key="11">
    <source>
        <dbReference type="PROSITE-ProRule" id="PRU00433"/>
    </source>
</evidence>
<comment type="caution">
    <text evidence="15">The sequence shown here is derived from an EMBL/GenBank/DDBJ whole genome shotgun (WGS) entry which is preliminary data.</text>
</comment>
<sequence>MRPGLLPPGPPGPVLRLLLGGGLLGGCDGSQSVLNPHGPQAEAVAVLSWVLFGGAALIFLAVMAMVLAGMLFPGRFRAVGAGRLVGGGTAFTVAVLLVLTVAATLVGASVTRVGTGPGEEPLRIKVVGWMWWWEVRYPDTPWGEVVSANEIRIPAGRPVQFELEAGDVIHSFWVPGLYGKRDMIPGRINRIRLTATETGILRGQCAEFCGEQHTLMAFEVEAMEPEAFAAWLENEARPARAPADPALAAGAAAFLEVGCGACHAVRGLHRGPYAAVGTLGPDLTHFAGRRTLAAATLPAGTGPLAAWIAGSQHIKPGNRMPSFDRLDGERLTAIVRYLESLE</sequence>
<dbReference type="InterPro" id="IPR034236">
    <property type="entry name" value="CuRO_CcO_Caa3_II"/>
</dbReference>
<reference evidence="16" key="1">
    <citation type="journal article" date="2019" name="Int. J. Syst. Evol. Microbiol.">
        <title>The Global Catalogue of Microorganisms (GCM) 10K type strain sequencing project: providing services to taxonomists for standard genome sequencing and annotation.</title>
        <authorList>
            <consortium name="The Broad Institute Genomics Platform"/>
            <consortium name="The Broad Institute Genome Sequencing Center for Infectious Disease"/>
            <person name="Wu L."/>
            <person name="Ma J."/>
        </authorList>
    </citation>
    <scope>NUCLEOTIDE SEQUENCE [LARGE SCALE GENOMIC DNA]</scope>
    <source>
        <strain evidence="16">CGMCC 1.16275</strain>
    </source>
</reference>
<dbReference type="PROSITE" id="PS50857">
    <property type="entry name" value="COX2_CUA"/>
    <property type="match status" value="1"/>
</dbReference>
<accession>A0ABW2KR77</accession>
<feature type="transmembrane region" description="Helical" evidence="12">
    <location>
        <begin position="46"/>
        <end position="72"/>
    </location>
</feature>
<dbReference type="PROSITE" id="PS00078">
    <property type="entry name" value="COX2"/>
    <property type="match status" value="1"/>
</dbReference>
<dbReference type="SUPFAM" id="SSF49503">
    <property type="entry name" value="Cupredoxins"/>
    <property type="match status" value="1"/>
</dbReference>
<protein>
    <submittedName>
        <fullName evidence="15">C-type cytochrome</fullName>
    </submittedName>
</protein>
<feature type="domain" description="Cytochrome c" evidence="14">
    <location>
        <begin position="245"/>
        <end position="342"/>
    </location>
</feature>
<dbReference type="SUPFAM" id="SSF46626">
    <property type="entry name" value="Cytochrome c"/>
    <property type="match status" value="1"/>
</dbReference>
<evidence type="ECO:0000256" key="1">
    <source>
        <dbReference type="ARBA" id="ARBA00004370"/>
    </source>
</evidence>
<keyword evidence="12" id="KW-0812">Transmembrane</keyword>
<keyword evidence="7 11" id="KW-0408">Iron</keyword>
<dbReference type="PANTHER" id="PTHR22888:SF9">
    <property type="entry name" value="CYTOCHROME C OXIDASE SUBUNIT 2"/>
    <property type="match status" value="1"/>
</dbReference>
<organism evidence="15 16">
    <name type="scientific">Rhodocista pekingensis</name>
    <dbReference type="NCBI Taxonomy" id="201185"/>
    <lineage>
        <taxon>Bacteria</taxon>
        <taxon>Pseudomonadati</taxon>
        <taxon>Pseudomonadota</taxon>
        <taxon>Alphaproteobacteria</taxon>
        <taxon>Rhodospirillales</taxon>
        <taxon>Azospirillaceae</taxon>
        <taxon>Rhodocista</taxon>
    </lineage>
</organism>
<dbReference type="InterPro" id="IPR002429">
    <property type="entry name" value="CcO_II-like_C"/>
</dbReference>
<dbReference type="InterPro" id="IPR036909">
    <property type="entry name" value="Cyt_c-like_dom_sf"/>
</dbReference>
<evidence type="ECO:0000256" key="8">
    <source>
        <dbReference type="ARBA" id="ARBA00023008"/>
    </source>
</evidence>
<dbReference type="PROSITE" id="PS51007">
    <property type="entry name" value="CYTC"/>
    <property type="match status" value="1"/>
</dbReference>
<evidence type="ECO:0000259" key="14">
    <source>
        <dbReference type="PROSITE" id="PS51007"/>
    </source>
</evidence>
<evidence type="ECO:0000259" key="13">
    <source>
        <dbReference type="PROSITE" id="PS50857"/>
    </source>
</evidence>
<evidence type="ECO:0000256" key="2">
    <source>
        <dbReference type="ARBA" id="ARBA00007866"/>
    </source>
</evidence>
<keyword evidence="9 12" id="KW-0472">Membrane</keyword>
<gene>
    <name evidence="15" type="ORF">ACFQPS_04965</name>
</gene>
<keyword evidence="8" id="KW-0186">Copper</keyword>
<keyword evidence="12" id="KW-1133">Transmembrane helix</keyword>